<protein>
    <submittedName>
        <fullName evidence="2">Uncharacterized protein</fullName>
    </submittedName>
</protein>
<evidence type="ECO:0000313" key="2">
    <source>
        <dbReference type="EMBL" id="MDI7924572.1"/>
    </source>
</evidence>
<dbReference type="Proteomes" id="UP001161580">
    <property type="component" value="Unassembled WGS sequence"/>
</dbReference>
<evidence type="ECO:0000256" key="1">
    <source>
        <dbReference type="SAM" id="MobiDB-lite"/>
    </source>
</evidence>
<feature type="region of interest" description="Disordered" evidence="1">
    <location>
        <begin position="156"/>
        <end position="180"/>
    </location>
</feature>
<dbReference type="GO" id="GO:0032259">
    <property type="term" value="P:methylation"/>
    <property type="evidence" value="ECO:0007669"/>
    <property type="project" value="InterPro"/>
</dbReference>
<dbReference type="PROSITE" id="PS00092">
    <property type="entry name" value="N6_MTASE"/>
    <property type="match status" value="1"/>
</dbReference>
<name>A0AAE3QEY8_9HYPH</name>
<comment type="caution">
    <text evidence="2">The sequence shown here is derived from an EMBL/GenBank/DDBJ whole genome shotgun (WGS) entry which is preliminary data.</text>
</comment>
<dbReference type="AlphaFoldDB" id="A0AAE3QEY8"/>
<dbReference type="GO" id="GO:0003676">
    <property type="term" value="F:nucleic acid binding"/>
    <property type="evidence" value="ECO:0007669"/>
    <property type="project" value="InterPro"/>
</dbReference>
<keyword evidence="3" id="KW-1185">Reference proteome</keyword>
<dbReference type="RefSeq" id="WP_311794636.1">
    <property type="nucleotide sequence ID" value="NZ_JALDYZ010000016.1"/>
</dbReference>
<organism evidence="2 3">
    <name type="scientific">Ferirhizobium litorale</name>
    <dbReference type="NCBI Taxonomy" id="2927786"/>
    <lineage>
        <taxon>Bacteria</taxon>
        <taxon>Pseudomonadati</taxon>
        <taxon>Pseudomonadota</taxon>
        <taxon>Alphaproteobacteria</taxon>
        <taxon>Hyphomicrobiales</taxon>
        <taxon>Rhizobiaceae</taxon>
        <taxon>Ferirhizobium</taxon>
    </lineage>
</organism>
<gene>
    <name evidence="2" type="ORF">MRS75_21140</name>
</gene>
<evidence type="ECO:0000313" key="3">
    <source>
        <dbReference type="Proteomes" id="UP001161580"/>
    </source>
</evidence>
<sequence length="483" mass="52791">MTDGAVVLHDASGTDIVATIERARALLDDGDHMAARLLATGAYEQAKAAAGYAEKVKASRQLIDKARRMQADALKIETYATIRLADEVDAAQQSGTLVSRGRPKNVEHENVFTLGDVGVDRVQLHHARKVRTAERSEPGFVERVIEARLSEGLEPSRRSISHAIGTRSNSKEEKGDQLYETPPEATRTLLALESFSASVKEPAVGKGAIMRVLEDAGYDVLISDLRDRGVATRHGELQQVGDFLTSEPGDSLGVDLVTNPPYGDLTNRFLAHALRVHQPRKMAALLNFNFATGFEDPDRVFLMETCPPSRIYVFSRRLPMMHRDGWDGPTATSQMNTAWFVWERNDDGSYGDGYPRLIRVDWKKFADAQPLAPGAGGHVGPMQFAASAPDDEFKRETPRKTIGERVGEELVRAVAWISARDDFDVVELRRGIGCRNSVAEALVAAFLGEGLIGLADENGRHLVMAPPLSSNPAAGTAGRDEKE</sequence>
<dbReference type="GO" id="GO:0008168">
    <property type="term" value="F:methyltransferase activity"/>
    <property type="evidence" value="ECO:0007669"/>
    <property type="project" value="InterPro"/>
</dbReference>
<accession>A0AAE3QEY8</accession>
<dbReference type="EMBL" id="JALDYZ010000016">
    <property type="protein sequence ID" value="MDI7924572.1"/>
    <property type="molecule type" value="Genomic_DNA"/>
</dbReference>
<reference evidence="2" key="1">
    <citation type="submission" date="2022-03" db="EMBL/GenBank/DDBJ databases">
        <title>Fererhizobium litorale gen. nov., sp. nov., isolated from sandy sediments of the Sea of Japan seashore.</title>
        <authorList>
            <person name="Romanenko L."/>
            <person name="Kurilenko V."/>
            <person name="Otstavnykh N."/>
            <person name="Svetashev V."/>
            <person name="Tekutyeva L."/>
            <person name="Isaeva M."/>
            <person name="Mikhailov V."/>
        </authorList>
    </citation>
    <scope>NUCLEOTIDE SEQUENCE</scope>
    <source>
        <strain evidence="2">KMM 9576</strain>
    </source>
</reference>
<proteinExistence type="predicted"/>
<dbReference type="InterPro" id="IPR002052">
    <property type="entry name" value="DNA_methylase_N6_adenine_CS"/>
</dbReference>